<evidence type="ECO:0000256" key="1">
    <source>
        <dbReference type="ARBA" id="ARBA00004418"/>
    </source>
</evidence>
<evidence type="ECO:0000259" key="9">
    <source>
        <dbReference type="PROSITE" id="PS51007"/>
    </source>
</evidence>
<name>A0ABN8WG39_9PROT</name>
<gene>
    <name evidence="10" type="ORF">R83534S58_LOCUS1477</name>
</gene>
<evidence type="ECO:0000256" key="6">
    <source>
        <dbReference type="ARBA" id="ARBA00023002"/>
    </source>
</evidence>
<dbReference type="RefSeq" id="WP_282023992.1">
    <property type="nucleotide sequence ID" value="NZ_CAMXCH010000003.1"/>
</dbReference>
<dbReference type="SUPFAM" id="SSF46626">
    <property type="entry name" value="Cytochrome c"/>
    <property type="match status" value="2"/>
</dbReference>
<dbReference type="Pfam" id="PF03150">
    <property type="entry name" value="CCP_MauG"/>
    <property type="match status" value="1"/>
</dbReference>
<keyword evidence="4" id="KW-0732">Signal</keyword>
<keyword evidence="7 8" id="KW-0408">Iron</keyword>
<dbReference type="InterPro" id="IPR026259">
    <property type="entry name" value="MauG/Cytc_peroxidase"/>
</dbReference>
<protein>
    <submittedName>
        <fullName evidence="10">Cytochrome c peroxidase (MauG) (PDB:1EB7)</fullName>
    </submittedName>
</protein>
<accession>A0ABN8WG39</accession>
<keyword evidence="2 8" id="KW-0349">Heme</keyword>
<proteinExistence type="predicted"/>
<keyword evidence="6" id="KW-0560">Oxidoreductase</keyword>
<dbReference type="PANTHER" id="PTHR30600">
    <property type="entry name" value="CYTOCHROME C PEROXIDASE-RELATED"/>
    <property type="match status" value="1"/>
</dbReference>
<dbReference type="PROSITE" id="PS51007">
    <property type="entry name" value="CYTC"/>
    <property type="match status" value="1"/>
</dbReference>
<evidence type="ECO:0000256" key="5">
    <source>
        <dbReference type="ARBA" id="ARBA00022764"/>
    </source>
</evidence>
<comment type="subcellular location">
    <subcellularLocation>
        <location evidence="1">Periplasm</location>
    </subcellularLocation>
</comment>
<dbReference type="PIRSF" id="PIRSF000294">
    <property type="entry name" value="Cytochrome-c_peroxidase"/>
    <property type="match status" value="1"/>
</dbReference>
<evidence type="ECO:0000313" key="11">
    <source>
        <dbReference type="Proteomes" id="UP001154272"/>
    </source>
</evidence>
<dbReference type="InterPro" id="IPR009056">
    <property type="entry name" value="Cyt_c-like_dom"/>
</dbReference>
<evidence type="ECO:0000256" key="8">
    <source>
        <dbReference type="PROSITE-ProRule" id="PRU00433"/>
    </source>
</evidence>
<dbReference type="Pfam" id="PF00034">
    <property type="entry name" value="Cytochrom_C"/>
    <property type="match status" value="1"/>
</dbReference>
<sequence length="318" mass="35767">MNLKIIFATFCIIGTSTGALLYAQPRKTEIHSAQVPADQEKIKLGRYLFYDGDLSKDGSMSCGTCHRQKHAFTDGNKTHPGVNNDEGIFNVPTLGNIGEFNHLTWENQNVRTLEQHAVIPITGTIPVEMGMNQQEKEIERRIAANPCYVELFNKTFPDAQGDSKNKVTIDHIIQAISDFERTLITNQSIWDTKKGFSFEMQQGETIFFGKGQCTNCHTPPLFTDQKFYKINDHIKSEIRTPTLRNIELTAPYFHDGSIATIQEAIIGHSPSKTNVPKLSQQEINELIAFLNSLTDQNFITNPNFSLPPDVCEKTKSSK</sequence>
<evidence type="ECO:0000256" key="2">
    <source>
        <dbReference type="ARBA" id="ARBA00022617"/>
    </source>
</evidence>
<dbReference type="InterPro" id="IPR051395">
    <property type="entry name" value="Cytochrome_c_Peroxidase/MauG"/>
</dbReference>
<evidence type="ECO:0000256" key="3">
    <source>
        <dbReference type="ARBA" id="ARBA00022723"/>
    </source>
</evidence>
<dbReference type="InterPro" id="IPR036909">
    <property type="entry name" value="Cyt_c-like_dom_sf"/>
</dbReference>
<reference evidence="10" key="1">
    <citation type="submission" date="2022-10" db="EMBL/GenBank/DDBJ databases">
        <authorList>
            <person name="Botero Cardona J."/>
        </authorList>
    </citation>
    <scope>NUCLEOTIDE SEQUENCE</scope>
    <source>
        <strain evidence="10">R-83534</strain>
    </source>
</reference>
<organism evidence="10 11">
    <name type="scientific">Commensalibacter papalotli</name>
    <name type="common">ex Botero et al. 2024</name>
    <dbReference type="NCBI Taxonomy" id="2972766"/>
    <lineage>
        <taxon>Bacteria</taxon>
        <taxon>Pseudomonadati</taxon>
        <taxon>Pseudomonadota</taxon>
        <taxon>Alphaproteobacteria</taxon>
        <taxon>Acetobacterales</taxon>
        <taxon>Acetobacteraceae</taxon>
    </lineage>
</organism>
<dbReference type="Proteomes" id="UP001154272">
    <property type="component" value="Unassembled WGS sequence"/>
</dbReference>
<feature type="domain" description="Cytochrome c" evidence="9">
    <location>
        <begin position="198"/>
        <end position="294"/>
    </location>
</feature>
<dbReference type="EMBL" id="CAMXCH010000003">
    <property type="protein sequence ID" value="CAI3946980.1"/>
    <property type="molecule type" value="Genomic_DNA"/>
</dbReference>
<keyword evidence="10" id="KW-0575">Peroxidase</keyword>
<evidence type="ECO:0000256" key="7">
    <source>
        <dbReference type="ARBA" id="ARBA00023004"/>
    </source>
</evidence>
<comment type="caution">
    <text evidence="10">The sequence shown here is derived from an EMBL/GenBank/DDBJ whole genome shotgun (WGS) entry which is preliminary data.</text>
</comment>
<dbReference type="InterPro" id="IPR004852">
    <property type="entry name" value="Di-haem_cyt_c_peroxidsae"/>
</dbReference>
<dbReference type="GO" id="GO:0004601">
    <property type="term" value="F:peroxidase activity"/>
    <property type="evidence" value="ECO:0007669"/>
    <property type="project" value="UniProtKB-KW"/>
</dbReference>
<evidence type="ECO:0000256" key="4">
    <source>
        <dbReference type="ARBA" id="ARBA00022729"/>
    </source>
</evidence>
<keyword evidence="3 8" id="KW-0479">Metal-binding</keyword>
<keyword evidence="11" id="KW-1185">Reference proteome</keyword>
<dbReference type="Gene3D" id="1.10.760.10">
    <property type="entry name" value="Cytochrome c-like domain"/>
    <property type="match status" value="3"/>
</dbReference>
<evidence type="ECO:0000313" key="10">
    <source>
        <dbReference type="EMBL" id="CAI3946980.1"/>
    </source>
</evidence>
<keyword evidence="5" id="KW-0574">Periplasm</keyword>